<dbReference type="SUPFAM" id="SSF52540">
    <property type="entry name" value="P-loop containing nucleoside triphosphate hydrolases"/>
    <property type="match status" value="1"/>
</dbReference>
<comment type="function">
    <text evidence="5">Small GTPase required for proper localization of RNA polymerase II and III (RNAPII and RNAPIII). May act at an RNAP assembly step prior to nuclear import.</text>
</comment>
<dbReference type="OrthoDB" id="5839at2759"/>
<evidence type="ECO:0000313" key="7">
    <source>
        <dbReference type="Proteomes" id="UP000193944"/>
    </source>
</evidence>
<dbReference type="GO" id="GO:0006606">
    <property type="term" value="P:protein import into nucleus"/>
    <property type="evidence" value="ECO:0007669"/>
    <property type="project" value="EnsemblFungi"/>
</dbReference>
<keyword evidence="7" id="KW-1185">Reference proteome</keyword>
<reference evidence="6 7" key="1">
    <citation type="submission" date="2016-08" db="EMBL/GenBank/DDBJ databases">
        <title>A Parts List for Fungal Cellulosomes Revealed by Comparative Genomics.</title>
        <authorList>
            <consortium name="DOE Joint Genome Institute"/>
            <person name="Haitjema C.H."/>
            <person name="Gilmore S.P."/>
            <person name="Henske J.K."/>
            <person name="Solomon K.V."/>
            <person name="De Groot R."/>
            <person name="Kuo A."/>
            <person name="Mondo S.J."/>
            <person name="Salamov A.A."/>
            <person name="Labutti K."/>
            <person name="Zhao Z."/>
            <person name="Chiniquy J."/>
            <person name="Barry K."/>
            <person name="Brewer H.M."/>
            <person name="Purvine S.O."/>
            <person name="Wright A.T."/>
            <person name="Boxma B."/>
            <person name="Van Alen T."/>
            <person name="Hackstein J.H."/>
            <person name="Baker S.E."/>
            <person name="Grigoriev I.V."/>
            <person name="O'Malley M.A."/>
        </authorList>
    </citation>
    <scope>NUCLEOTIDE SEQUENCE [LARGE SCALE GENOMIC DNA]</scope>
    <source>
        <strain evidence="6 7">S4</strain>
    </source>
</reference>
<keyword evidence="2 5" id="KW-0547">Nucleotide-binding</keyword>
<sequence>MPFAQIVVGPPGSGKTTYCHGLSQLFAATKRDCAIVNLDPANENIPYKCDIDISTLITLEDAIDAFGLGPNGGMIYCLEYLEKNIDWLLEQLDKIKDKYIIFDCPGQVELYTHNTAIKNIINILEKRDYRLCVVHLVDAHHCTDPSKYISVLLLSLQIMLQLGLPHVNVLSKVDLMESYGKLAFNLDFYTEVQDLHYLLEQLNTDKQTARYKKLNEALVDLIEDYNLVGFYTLCVEDKDSIINLVRVIDKANGYIYGGLEAANESIMLTASRVGGLGSLEDIKEVQERYLRNTWEEEERKNNQDHDQDFADVNNII</sequence>
<evidence type="ECO:0000256" key="5">
    <source>
        <dbReference type="RuleBase" id="RU365059"/>
    </source>
</evidence>
<dbReference type="InterPro" id="IPR030231">
    <property type="entry name" value="Gpn2"/>
</dbReference>
<protein>
    <recommendedName>
        <fullName evidence="5">GPN-loop GTPase 2</fullName>
    </recommendedName>
</protein>
<organism evidence="6 7">
    <name type="scientific">Anaeromyces robustus</name>
    <dbReference type="NCBI Taxonomy" id="1754192"/>
    <lineage>
        <taxon>Eukaryota</taxon>
        <taxon>Fungi</taxon>
        <taxon>Fungi incertae sedis</taxon>
        <taxon>Chytridiomycota</taxon>
        <taxon>Chytridiomycota incertae sedis</taxon>
        <taxon>Neocallimastigomycetes</taxon>
        <taxon>Neocallimastigales</taxon>
        <taxon>Neocallimastigaceae</taxon>
        <taxon>Anaeromyces</taxon>
    </lineage>
</organism>
<proteinExistence type="inferred from homology"/>
<reference evidence="6 7" key="2">
    <citation type="submission" date="2016-08" db="EMBL/GenBank/DDBJ databases">
        <title>Pervasive Adenine N6-methylation of Active Genes in Fungi.</title>
        <authorList>
            <consortium name="DOE Joint Genome Institute"/>
            <person name="Mondo S.J."/>
            <person name="Dannebaum R.O."/>
            <person name="Kuo R.C."/>
            <person name="Labutti K."/>
            <person name="Haridas S."/>
            <person name="Kuo A."/>
            <person name="Salamov A."/>
            <person name="Ahrendt S.R."/>
            <person name="Lipzen A."/>
            <person name="Sullivan W."/>
            <person name="Andreopoulos W.B."/>
            <person name="Clum A."/>
            <person name="Lindquist E."/>
            <person name="Daum C."/>
            <person name="Ramamoorthy G.K."/>
            <person name="Gryganskyi A."/>
            <person name="Culley D."/>
            <person name="Magnuson J.K."/>
            <person name="James T.Y."/>
            <person name="O'Malley M.A."/>
            <person name="Stajich J.E."/>
            <person name="Spatafora J.W."/>
            <person name="Visel A."/>
            <person name="Grigoriev I.V."/>
        </authorList>
    </citation>
    <scope>NUCLEOTIDE SEQUENCE [LARGE SCALE GENOMIC DNA]</scope>
    <source>
        <strain evidence="6 7">S4</strain>
    </source>
</reference>
<evidence type="ECO:0000313" key="6">
    <source>
        <dbReference type="EMBL" id="ORX82995.1"/>
    </source>
</evidence>
<name>A0A1Y1XBA3_9FUNG</name>
<keyword evidence="3 5" id="KW-0378">Hydrolase</keyword>
<gene>
    <name evidence="6" type="ORF">BCR32DRAFT_292303</name>
</gene>
<dbReference type="GO" id="GO:0034087">
    <property type="term" value="P:establishment of mitotic sister chromatid cohesion"/>
    <property type="evidence" value="ECO:0007669"/>
    <property type="project" value="EnsemblFungi"/>
</dbReference>
<dbReference type="CDD" id="cd17871">
    <property type="entry name" value="GPN2"/>
    <property type="match status" value="1"/>
</dbReference>
<accession>A0A1Y1XBA3</accession>
<comment type="similarity">
    <text evidence="1 5">Belongs to the GPN-loop GTPase family.</text>
</comment>
<dbReference type="PANTHER" id="PTHR21231">
    <property type="entry name" value="XPA-BINDING PROTEIN 1-RELATED"/>
    <property type="match status" value="1"/>
</dbReference>
<evidence type="ECO:0000256" key="3">
    <source>
        <dbReference type="ARBA" id="ARBA00022801"/>
    </source>
</evidence>
<dbReference type="InterPro" id="IPR004130">
    <property type="entry name" value="Gpn"/>
</dbReference>
<dbReference type="STRING" id="1754192.A0A1Y1XBA3"/>
<evidence type="ECO:0000256" key="1">
    <source>
        <dbReference type="ARBA" id="ARBA00005290"/>
    </source>
</evidence>
<evidence type="ECO:0000256" key="2">
    <source>
        <dbReference type="ARBA" id="ARBA00022741"/>
    </source>
</evidence>
<evidence type="ECO:0000256" key="4">
    <source>
        <dbReference type="ARBA" id="ARBA00023134"/>
    </source>
</evidence>
<comment type="subunit">
    <text evidence="5">Binds to RNA polymerase II (RNAPII).</text>
</comment>
<dbReference type="GO" id="GO:0005525">
    <property type="term" value="F:GTP binding"/>
    <property type="evidence" value="ECO:0007669"/>
    <property type="project" value="UniProtKB-KW"/>
</dbReference>
<dbReference type="GO" id="GO:0005737">
    <property type="term" value="C:cytoplasm"/>
    <property type="evidence" value="ECO:0007669"/>
    <property type="project" value="TreeGrafter"/>
</dbReference>
<dbReference type="EMBL" id="MCFG01000083">
    <property type="protein sequence ID" value="ORX82995.1"/>
    <property type="molecule type" value="Genomic_DNA"/>
</dbReference>
<dbReference type="AlphaFoldDB" id="A0A1Y1XBA3"/>
<dbReference type="Pfam" id="PF03029">
    <property type="entry name" value="ATP_bind_1"/>
    <property type="match status" value="1"/>
</dbReference>
<comment type="caution">
    <text evidence="6">The sequence shown here is derived from an EMBL/GenBank/DDBJ whole genome shotgun (WGS) entry which is preliminary data.</text>
</comment>
<dbReference type="FunFam" id="3.40.50.300:FF:000338">
    <property type="entry name" value="GPN-loop GTPase 2"/>
    <property type="match status" value="1"/>
</dbReference>
<dbReference type="PANTHER" id="PTHR21231:SF3">
    <property type="entry name" value="GPN-LOOP GTPASE 2"/>
    <property type="match status" value="1"/>
</dbReference>
<dbReference type="Gene3D" id="3.40.50.300">
    <property type="entry name" value="P-loop containing nucleotide triphosphate hydrolases"/>
    <property type="match status" value="1"/>
</dbReference>
<dbReference type="Proteomes" id="UP000193944">
    <property type="component" value="Unassembled WGS sequence"/>
</dbReference>
<keyword evidence="4 5" id="KW-0342">GTP-binding</keyword>
<dbReference type="InterPro" id="IPR027417">
    <property type="entry name" value="P-loop_NTPase"/>
</dbReference>
<dbReference type="GO" id="GO:0003924">
    <property type="term" value="F:GTPase activity"/>
    <property type="evidence" value="ECO:0007669"/>
    <property type="project" value="TreeGrafter"/>
</dbReference>